<dbReference type="SUPFAM" id="SSF53335">
    <property type="entry name" value="S-adenosyl-L-methionine-dependent methyltransferases"/>
    <property type="match status" value="1"/>
</dbReference>
<accession>A0A4U1L2L8</accession>
<dbReference type="InterPro" id="IPR029063">
    <property type="entry name" value="SAM-dependent_MTases_sf"/>
</dbReference>
<dbReference type="RefSeq" id="WP_136943047.1">
    <property type="nucleotide sequence ID" value="NZ_SWKR01000002.1"/>
</dbReference>
<evidence type="ECO:0000313" key="3">
    <source>
        <dbReference type="Proteomes" id="UP000309138"/>
    </source>
</evidence>
<dbReference type="Proteomes" id="UP000309138">
    <property type="component" value="Unassembled WGS sequence"/>
</dbReference>
<dbReference type="EMBL" id="SWKR01000002">
    <property type="protein sequence ID" value="TKD51099.1"/>
    <property type="molecule type" value="Genomic_DNA"/>
</dbReference>
<dbReference type="CDD" id="cd02440">
    <property type="entry name" value="AdoMet_MTases"/>
    <property type="match status" value="1"/>
</dbReference>
<protein>
    <submittedName>
        <fullName evidence="2">Methyltransferase domain-containing protein</fullName>
    </submittedName>
</protein>
<reference evidence="2 3" key="1">
    <citation type="submission" date="2019-04" db="EMBL/GenBank/DDBJ databases">
        <authorList>
            <person name="Yang Y."/>
            <person name="Wei D."/>
        </authorList>
    </citation>
    <scope>NUCLEOTIDE SEQUENCE [LARGE SCALE GENOMIC DNA]</scope>
    <source>
        <strain evidence="2 3">L-1-4w-11</strain>
    </source>
</reference>
<dbReference type="OrthoDB" id="9777638at2"/>
<dbReference type="Pfam" id="PF13649">
    <property type="entry name" value="Methyltransf_25"/>
    <property type="match status" value="1"/>
</dbReference>
<name>A0A4U1L2L8_9SPHN</name>
<sequence length="284" mass="28993">MTAAADWQNRVGASWAAEWRRTDRSFAGLDVHLEPAVLATLPDAGRVVDIGCGAGTTTLAVAAARPDLGIEGRDVSPALIDVARERGAGMANATFTLGDALAAAPPVAGWFSRHGVMFFADPAAAFARLAQLSAPGAPLVFSCFADRADNHWADALLAELGLAAPGAAGQGLAAGPGPFAFADQAEIAALLRDAGWIDPTARRTAYRYVAGSGPDPVADAADFFGRIGPVAAAIAAAPAAEQAALRTRLHAACAARLHDQAVDFPAAAWLWSARAPSRPKGSAP</sequence>
<comment type="caution">
    <text evidence="2">The sequence shown here is derived from an EMBL/GenBank/DDBJ whole genome shotgun (WGS) entry which is preliminary data.</text>
</comment>
<dbReference type="AlphaFoldDB" id="A0A4U1L2L8"/>
<proteinExistence type="predicted"/>
<organism evidence="2 3">
    <name type="scientific">Sphingomonas baiyangensis</name>
    <dbReference type="NCBI Taxonomy" id="2572576"/>
    <lineage>
        <taxon>Bacteria</taxon>
        <taxon>Pseudomonadati</taxon>
        <taxon>Pseudomonadota</taxon>
        <taxon>Alphaproteobacteria</taxon>
        <taxon>Sphingomonadales</taxon>
        <taxon>Sphingomonadaceae</taxon>
        <taxon>Sphingomonas</taxon>
    </lineage>
</organism>
<dbReference type="Gene3D" id="3.40.50.150">
    <property type="entry name" value="Vaccinia Virus protein VP39"/>
    <property type="match status" value="1"/>
</dbReference>
<dbReference type="InterPro" id="IPR041698">
    <property type="entry name" value="Methyltransf_25"/>
</dbReference>
<keyword evidence="2" id="KW-0808">Transferase</keyword>
<dbReference type="GO" id="GO:0032259">
    <property type="term" value="P:methylation"/>
    <property type="evidence" value="ECO:0007669"/>
    <property type="project" value="UniProtKB-KW"/>
</dbReference>
<feature type="domain" description="Methyltransferase" evidence="1">
    <location>
        <begin position="47"/>
        <end position="136"/>
    </location>
</feature>
<keyword evidence="3" id="KW-1185">Reference proteome</keyword>
<dbReference type="GO" id="GO:0008168">
    <property type="term" value="F:methyltransferase activity"/>
    <property type="evidence" value="ECO:0007669"/>
    <property type="project" value="UniProtKB-KW"/>
</dbReference>
<evidence type="ECO:0000313" key="2">
    <source>
        <dbReference type="EMBL" id="TKD51099.1"/>
    </source>
</evidence>
<evidence type="ECO:0000259" key="1">
    <source>
        <dbReference type="Pfam" id="PF13649"/>
    </source>
</evidence>
<gene>
    <name evidence="2" type="ORF">FBR43_10260</name>
</gene>
<keyword evidence="2" id="KW-0489">Methyltransferase</keyword>